<keyword evidence="4 7" id="KW-0133">Cell shape</keyword>
<dbReference type="PROSITE" id="PS52029">
    <property type="entry name" value="LD_TPASE"/>
    <property type="match status" value="1"/>
</dbReference>
<dbReference type="InterPro" id="IPR038063">
    <property type="entry name" value="Transpep_catalytic_dom"/>
</dbReference>
<protein>
    <recommendedName>
        <fullName evidence="9">L,D-TPase catalytic domain-containing protein</fullName>
    </recommendedName>
</protein>
<evidence type="ECO:0000256" key="8">
    <source>
        <dbReference type="SAM" id="MobiDB-lite"/>
    </source>
</evidence>
<evidence type="ECO:0000256" key="3">
    <source>
        <dbReference type="ARBA" id="ARBA00022679"/>
    </source>
</evidence>
<evidence type="ECO:0000256" key="2">
    <source>
        <dbReference type="ARBA" id="ARBA00005992"/>
    </source>
</evidence>
<dbReference type="CDD" id="cd16913">
    <property type="entry name" value="YkuD_like"/>
    <property type="match status" value="1"/>
</dbReference>
<dbReference type="InterPro" id="IPR023346">
    <property type="entry name" value="Lysozyme-like_dom_sf"/>
</dbReference>
<dbReference type="SUPFAM" id="SSF141523">
    <property type="entry name" value="L,D-transpeptidase catalytic domain-like"/>
    <property type="match status" value="1"/>
</dbReference>
<organism evidence="10 11">
    <name type="scientific">Flavobacterium ginsengiterrae</name>
    <dbReference type="NCBI Taxonomy" id="871695"/>
    <lineage>
        <taxon>Bacteria</taxon>
        <taxon>Pseudomonadati</taxon>
        <taxon>Bacteroidota</taxon>
        <taxon>Flavobacteriia</taxon>
        <taxon>Flavobacteriales</taxon>
        <taxon>Flavobacteriaceae</taxon>
        <taxon>Flavobacterium</taxon>
    </lineage>
</organism>
<feature type="domain" description="L,D-TPase catalytic" evidence="9">
    <location>
        <begin position="704"/>
        <end position="847"/>
    </location>
</feature>
<evidence type="ECO:0000313" key="10">
    <source>
        <dbReference type="EMBL" id="GAA3767911.1"/>
    </source>
</evidence>
<reference evidence="11" key="1">
    <citation type="journal article" date="2019" name="Int. J. Syst. Evol. Microbiol.">
        <title>The Global Catalogue of Microorganisms (GCM) 10K type strain sequencing project: providing services to taxonomists for standard genome sequencing and annotation.</title>
        <authorList>
            <consortium name="The Broad Institute Genomics Platform"/>
            <consortium name="The Broad Institute Genome Sequencing Center for Infectious Disease"/>
            <person name="Wu L."/>
            <person name="Ma J."/>
        </authorList>
    </citation>
    <scope>NUCLEOTIDE SEQUENCE [LARGE SCALE GENOMIC DNA]</scope>
    <source>
        <strain evidence="11">JCM 17337</strain>
    </source>
</reference>
<dbReference type="SUPFAM" id="SSF53955">
    <property type="entry name" value="Lysozyme-like"/>
    <property type="match status" value="1"/>
</dbReference>
<dbReference type="EMBL" id="BAABDU010000004">
    <property type="protein sequence ID" value="GAA3767911.1"/>
    <property type="molecule type" value="Genomic_DNA"/>
</dbReference>
<comment type="pathway">
    <text evidence="1 7">Cell wall biogenesis; peptidoglycan biosynthesis.</text>
</comment>
<evidence type="ECO:0000256" key="1">
    <source>
        <dbReference type="ARBA" id="ARBA00004752"/>
    </source>
</evidence>
<dbReference type="RefSeq" id="WP_345144028.1">
    <property type="nucleotide sequence ID" value="NZ_BAABDU010000004.1"/>
</dbReference>
<evidence type="ECO:0000259" key="9">
    <source>
        <dbReference type="PROSITE" id="PS52029"/>
    </source>
</evidence>
<evidence type="ECO:0000256" key="6">
    <source>
        <dbReference type="ARBA" id="ARBA00023316"/>
    </source>
</evidence>
<proteinExistence type="inferred from homology"/>
<comment type="caution">
    <text evidence="10">The sequence shown here is derived from an EMBL/GenBank/DDBJ whole genome shotgun (WGS) entry which is preliminary data.</text>
</comment>
<evidence type="ECO:0000256" key="4">
    <source>
        <dbReference type="ARBA" id="ARBA00022960"/>
    </source>
</evidence>
<keyword evidence="5 7" id="KW-0573">Peptidoglycan synthesis</keyword>
<dbReference type="Proteomes" id="UP001500748">
    <property type="component" value="Unassembled WGS sequence"/>
</dbReference>
<evidence type="ECO:0000256" key="7">
    <source>
        <dbReference type="PROSITE-ProRule" id="PRU01373"/>
    </source>
</evidence>
<name>A0ABP7GM43_9FLAO</name>
<feature type="region of interest" description="Disordered" evidence="8">
    <location>
        <begin position="240"/>
        <end position="273"/>
    </location>
</feature>
<gene>
    <name evidence="10" type="ORF">GCM10022423_21040</name>
</gene>
<dbReference type="InterPro" id="IPR005490">
    <property type="entry name" value="LD_TPept_cat_dom"/>
</dbReference>
<feature type="active site" description="Proton donor/acceptor" evidence="7">
    <location>
        <position position="798"/>
    </location>
</feature>
<dbReference type="Gene3D" id="2.40.440.10">
    <property type="entry name" value="L,D-transpeptidase catalytic domain-like"/>
    <property type="match status" value="1"/>
</dbReference>
<comment type="similarity">
    <text evidence="2">Belongs to the YkuD family.</text>
</comment>
<sequence>MSDFKIIGSTDPIVGKEEFYSVNTFLPSVLPFQNTASNNSFEQPVKWEIHILENGRWRKTKENDKTGKRISYTFLQKSLERKGIRILARRGEDIARLNVTTHPAEQPKIESIELLDKSGKKTTKPLSYGQTLKARVHCLHMEKHKVSVTLWEDDADGAGHNKANEKNIIQTLSGVVKNGIAEVDFLLRPSFAKIANKSKDEGKIHEYYVTTDFNKDKIASNNVNVNDLETPVAPFKGKVPVQQQAPAKPKASLPQPVQPKTKAPASGSSSATQVKPQIIRVHITNSAKQPIKGVHKEKQIIVWVDSKGLVGKDIRLKLYDEDYLSDDLLFDKTIKVTGDIFPISVALDSILRSKGGISGEGAEQEVFADVEVIQTKDHKKSEVVDVDAKVFKPDPVESSNKVAKVGEGDKNEGKNGKKGACDECAKPITAKQLIDIFPKADSAKLEKVAATYTKYMKDLGMDTCWNKAHLFAQARVESGLSLDLKEGEGFNYYYESLSIFKAFQSEEGKEKAKLWGRPTVKPKIPGVSLENQKKIANWAYSPPAKKAKEIGNTEANDGWNYRGRGLVQVTGKGFYEYCNLYTKKNNLDVVKKPDLIGESIELSILSSMIFFKWKNLNTISNKTHDVINKICPKVGNDVALKDEKGNPSSNHKEKQKAFNDITSKAFKIDNCKWGEKVEIPKTKGKFSTYDNEYSADSKTAYINVIVPKDRRTEGLFVFFDDTEIVLKGYALAMGTVNDNFFERNGKGSTPTGLWSSSYSKTHIGEASYGDHGLIHINGMTGDAKKATAPGKRDGIAIHSGHTTKVGINDNGPLMVTYGCVRVYNADMKKLVENYNTIKGKGKTIYVYVEEVDSMDDVYKDYGMVADPKDKKRNYSKNAKQ</sequence>
<keyword evidence="6 7" id="KW-0961">Cell wall biogenesis/degradation</keyword>
<keyword evidence="11" id="KW-1185">Reference proteome</keyword>
<evidence type="ECO:0000313" key="11">
    <source>
        <dbReference type="Proteomes" id="UP001500748"/>
    </source>
</evidence>
<dbReference type="Pfam" id="PF03734">
    <property type="entry name" value="YkuD"/>
    <property type="match status" value="1"/>
</dbReference>
<accession>A0ABP7GM43</accession>
<keyword evidence="3" id="KW-0808">Transferase</keyword>
<evidence type="ECO:0000256" key="5">
    <source>
        <dbReference type="ARBA" id="ARBA00022984"/>
    </source>
</evidence>
<dbReference type="Gene3D" id="1.10.530.10">
    <property type="match status" value="1"/>
</dbReference>
<feature type="active site" description="Nucleophile" evidence="7">
    <location>
        <position position="819"/>
    </location>
</feature>